<dbReference type="Proteomes" id="UP001165342">
    <property type="component" value="Unassembled WGS sequence"/>
</dbReference>
<evidence type="ECO:0000256" key="1">
    <source>
        <dbReference type="SAM" id="SignalP"/>
    </source>
</evidence>
<feature type="chain" id="PRO_5047214569" evidence="1">
    <location>
        <begin position="24"/>
        <end position="594"/>
    </location>
</feature>
<feature type="signal peptide" evidence="1">
    <location>
        <begin position="1"/>
        <end position="23"/>
    </location>
</feature>
<accession>A0ABT0S1C3</accession>
<dbReference type="EMBL" id="JAMGBE010000002">
    <property type="protein sequence ID" value="MCL6729663.1"/>
    <property type="molecule type" value="Genomic_DNA"/>
</dbReference>
<evidence type="ECO:0000313" key="2">
    <source>
        <dbReference type="EMBL" id="MCL6729663.1"/>
    </source>
</evidence>
<dbReference type="InterPro" id="IPR010281">
    <property type="entry name" value="DUF885"/>
</dbReference>
<comment type="caution">
    <text evidence="2">The sequence shown here is derived from an EMBL/GenBank/DDBJ whole genome shotgun (WGS) entry which is preliminary data.</text>
</comment>
<protein>
    <submittedName>
        <fullName evidence="2">DUF885 family protein</fullName>
    </submittedName>
</protein>
<evidence type="ECO:0000313" key="3">
    <source>
        <dbReference type="Proteomes" id="UP001165342"/>
    </source>
</evidence>
<dbReference type="Pfam" id="PF05960">
    <property type="entry name" value="DUF885"/>
    <property type="match status" value="1"/>
</dbReference>
<organism evidence="2 3">
    <name type="scientific">Sphingomonas hankyongi</name>
    <dbReference type="NCBI Taxonomy" id="2908209"/>
    <lineage>
        <taxon>Bacteria</taxon>
        <taxon>Pseudomonadati</taxon>
        <taxon>Pseudomonadota</taxon>
        <taxon>Alphaproteobacteria</taxon>
        <taxon>Sphingomonadales</taxon>
        <taxon>Sphingomonadaceae</taxon>
        <taxon>Sphingomonas</taxon>
    </lineage>
</organism>
<proteinExistence type="predicted"/>
<sequence>MSKLSRVLIAACLSTVAVAPAAAQTASPTVAVASAADRQLQQLYTGYSAWVAKEYGYFEDANGETKPTDYLAHVDVAAQQRRLQYERRLLSQLSAIPSAQLSADERVNQSVLRTIIEADIADLEFRDYEMPFNSDSSFWTYLNERDRLQSAEEYRRYLARMADIPRYFREQIVNMRAGLKRGFTVPRATLEGRDASIASFTEQDVEKNPFYGAFKDMPGQIPEAEKAALRQQARQVITGTVVPAYNELLNFYRNDYLRGARPTISAHDLPNGHAYYRAQIRKFTTVDLPPEEIHQLGLKEVTRIEAAMRQTMADAGFKGTFEEFLKFLRTDPQFYAKTPDELLGVSSYVAKRVDGKLGETFGLLPRRRFTIIPVPDALAPFYTSGRGGLESCQMNTYNLPTRPLYQIPALTLHECAPGHSFQAALSEERKALPSFRRNIYFSGYGEGWGLYSEWLGYQMGIYRTPYERFGALSFEMWRAARLVIDTGIHRYGWSRDKAIAYLTDHTALSQHDVEIEVDRYISWPGQALAYKLGEMTIRRLRSEAEAQLGEKFDQRSFHDAILAMGAVPLPVLEQEMRRYIAEQKAGKIAAKPAP</sequence>
<reference evidence="2" key="1">
    <citation type="submission" date="2022-05" db="EMBL/GenBank/DDBJ databases">
        <authorList>
            <person name="Jo J.-H."/>
            <person name="Im W.-T."/>
        </authorList>
    </citation>
    <scope>NUCLEOTIDE SEQUENCE</scope>
    <source>
        <strain evidence="2">SE220</strain>
    </source>
</reference>
<keyword evidence="1" id="KW-0732">Signal</keyword>
<gene>
    <name evidence="2" type="ORF">LZ538_06275</name>
</gene>
<keyword evidence="3" id="KW-1185">Reference proteome</keyword>
<dbReference type="RefSeq" id="WP_249831148.1">
    <property type="nucleotide sequence ID" value="NZ_JAMGBE010000002.1"/>
</dbReference>
<name>A0ABT0S1C3_9SPHN</name>
<dbReference type="PANTHER" id="PTHR33361:SF2">
    <property type="entry name" value="DUF885 DOMAIN-CONTAINING PROTEIN"/>
    <property type="match status" value="1"/>
</dbReference>
<dbReference type="PANTHER" id="PTHR33361">
    <property type="entry name" value="GLR0591 PROTEIN"/>
    <property type="match status" value="1"/>
</dbReference>